<evidence type="ECO:0000259" key="2">
    <source>
        <dbReference type="Pfam" id="PF06159"/>
    </source>
</evidence>
<evidence type="ECO:0008006" key="6">
    <source>
        <dbReference type="Google" id="ProtNLM"/>
    </source>
</evidence>
<reference evidence="5" key="1">
    <citation type="journal article" date="2014" name="PLoS Negl. Trop. Dis.">
        <title>An updated insight into the Sialotranscriptome of Triatoma infestans: developmental stage and geographic variations.</title>
        <authorList>
            <person name="Schwarz A."/>
            <person name="Medrano-Mercado N."/>
            <person name="Schaub G.A."/>
            <person name="Struchiner C.J."/>
            <person name="Bargues M.D."/>
            <person name="Levy M.Z."/>
            <person name="Ribeiro J.M."/>
        </authorList>
    </citation>
    <scope>NUCLEOTIDE SEQUENCE</scope>
    <source>
        <strain evidence="5">Chile</strain>
        <tissue evidence="5">Salivary glands</tissue>
    </source>
</reference>
<evidence type="ECO:0000259" key="4">
    <source>
        <dbReference type="Pfam" id="PF23647"/>
    </source>
</evidence>
<dbReference type="EMBL" id="GBBI01004149">
    <property type="protein sequence ID" value="JAC14563.1"/>
    <property type="molecule type" value="mRNA"/>
</dbReference>
<dbReference type="Pfam" id="PF06159">
    <property type="entry name" value="TRAPPC13_N"/>
    <property type="match status" value="1"/>
</dbReference>
<dbReference type="InterPro" id="IPR055429">
    <property type="entry name" value="TRAPPC13_M"/>
</dbReference>
<dbReference type="PANTHER" id="PTHR13134">
    <property type="entry name" value="TRAFFICKING PROTEIN PARTICLE COMPLEX SUBUNIT 13"/>
    <property type="match status" value="1"/>
</dbReference>
<dbReference type="AlphaFoldDB" id="A0A023EZB5"/>
<protein>
    <recommendedName>
        <fullName evidence="6">Trafficking protein particle complex subunit 13</fullName>
    </recommendedName>
</protein>
<dbReference type="Pfam" id="PF23647">
    <property type="entry name" value="TRAPPC13_M"/>
    <property type="match status" value="1"/>
</dbReference>
<sequence>METSGREKTEHLLVLKVMRLTRPSLATSQIVTTEPRDLPGTLLNSHLKNETTSVPGAETLSPSTLLLLPQCFGNIYLGETFTSYMCVHNVSNQVAKDVTFKVSLQTNMNTLDLSTVPLASNDIEPGATVDQLINHEVKEFGAHILICEINYYYGNLPSEPLTFRKFFKFEVLKPLDVKTKLYTAESNEVYLEAQVQNITSGSLILEKVSLETSDLFRVSELNTTTEVGDLEVSTMSSGDSRQFLYSLTPVCDHVANVKVLSKTTYIGKLDIVWKSNLGEKGRLQTSQLQRSPPDLGEIHLSVDKVPATVLLEQAFNFIFSLTNTSDRTMEMVLFLGKCSNFAWCSSSGKPVGVVAPGNSVSVAIKMIPLMIGLQSISGIRVEDPFLKRMYEFDNVSNVYVVQSV</sequence>
<dbReference type="InterPro" id="IPR055428">
    <property type="entry name" value="TRAPPC13_C"/>
</dbReference>
<dbReference type="PANTHER" id="PTHR13134:SF3">
    <property type="entry name" value="TRAFFICKING PROTEIN PARTICLE COMPLEX SUBUNIT 13"/>
    <property type="match status" value="1"/>
</dbReference>
<feature type="domain" description="Trafficking protein particle complex subunit 13 middle" evidence="4">
    <location>
        <begin position="175"/>
        <end position="293"/>
    </location>
</feature>
<dbReference type="Pfam" id="PF23643">
    <property type="entry name" value="TRAPPC13_C"/>
    <property type="match status" value="1"/>
</dbReference>
<feature type="domain" description="Trafficking protein particle complex subunit 13 N-terminal" evidence="2">
    <location>
        <begin position="11"/>
        <end position="171"/>
    </location>
</feature>
<evidence type="ECO:0000259" key="3">
    <source>
        <dbReference type="Pfam" id="PF23643"/>
    </source>
</evidence>
<comment type="similarity">
    <text evidence="1">Belongs to the TRAPPC13 family.</text>
</comment>
<evidence type="ECO:0000313" key="5">
    <source>
        <dbReference type="EMBL" id="JAC14563.1"/>
    </source>
</evidence>
<accession>A0A023EZB5</accession>
<feature type="domain" description="Trafficking protein particle complex subunit 13 C-terminal" evidence="3">
    <location>
        <begin position="306"/>
        <end position="400"/>
    </location>
</feature>
<dbReference type="InterPro" id="IPR055427">
    <property type="entry name" value="TRAPPC13_N"/>
</dbReference>
<proteinExistence type="evidence at transcript level"/>
<organism evidence="5">
    <name type="scientific">Triatoma infestans</name>
    <name type="common">Assassin bug</name>
    <dbReference type="NCBI Taxonomy" id="30076"/>
    <lineage>
        <taxon>Eukaryota</taxon>
        <taxon>Metazoa</taxon>
        <taxon>Ecdysozoa</taxon>
        <taxon>Arthropoda</taxon>
        <taxon>Hexapoda</taxon>
        <taxon>Insecta</taxon>
        <taxon>Pterygota</taxon>
        <taxon>Neoptera</taxon>
        <taxon>Paraneoptera</taxon>
        <taxon>Hemiptera</taxon>
        <taxon>Heteroptera</taxon>
        <taxon>Panheteroptera</taxon>
        <taxon>Cimicomorpha</taxon>
        <taxon>Reduviidae</taxon>
        <taxon>Triatominae</taxon>
        <taxon>Triatoma</taxon>
    </lineage>
</organism>
<dbReference type="GO" id="GO:1990072">
    <property type="term" value="C:TRAPPIII protein complex"/>
    <property type="evidence" value="ECO:0007669"/>
    <property type="project" value="TreeGrafter"/>
</dbReference>
<evidence type="ECO:0000256" key="1">
    <source>
        <dbReference type="ARBA" id="ARBA00010785"/>
    </source>
</evidence>
<name>A0A023EZB5_TRIIF</name>
<dbReference type="InterPro" id="IPR010378">
    <property type="entry name" value="TRAPPC13"/>
</dbReference>